<organism evidence="2 3">
    <name type="scientific">Phytophthora cactorum</name>
    <dbReference type="NCBI Taxonomy" id="29920"/>
    <lineage>
        <taxon>Eukaryota</taxon>
        <taxon>Sar</taxon>
        <taxon>Stramenopiles</taxon>
        <taxon>Oomycota</taxon>
        <taxon>Peronosporomycetes</taxon>
        <taxon>Peronosporales</taxon>
        <taxon>Peronosporaceae</taxon>
        <taxon>Phytophthora</taxon>
    </lineage>
</organism>
<protein>
    <submittedName>
        <fullName evidence="2">Uncharacterized protein</fullName>
    </submittedName>
</protein>
<feature type="compositionally biased region" description="Polar residues" evidence="1">
    <location>
        <begin position="62"/>
        <end position="82"/>
    </location>
</feature>
<feature type="region of interest" description="Disordered" evidence="1">
    <location>
        <begin position="51"/>
        <end position="91"/>
    </location>
</feature>
<evidence type="ECO:0000313" key="2">
    <source>
        <dbReference type="EMBL" id="KAG2947269.1"/>
    </source>
</evidence>
<sequence length="91" mass="10426">MGPDKRMQDGMTVCGRCNLLGCSRKTWRYNNMTCNNYKQRGHMAFKWGLPKQQNGAERGRNNRYQSNASGYSGQRPNGNGYQQRGCFLRPA</sequence>
<dbReference type="Proteomes" id="UP000736787">
    <property type="component" value="Unassembled WGS sequence"/>
</dbReference>
<comment type="caution">
    <text evidence="2">The sequence shown here is derived from an EMBL/GenBank/DDBJ whole genome shotgun (WGS) entry which is preliminary data.</text>
</comment>
<dbReference type="VEuPathDB" id="FungiDB:PC110_g1303"/>
<name>A0A8T1E7V0_9STRA</name>
<proteinExistence type="predicted"/>
<reference evidence="2" key="1">
    <citation type="submission" date="2018-10" db="EMBL/GenBank/DDBJ databases">
        <title>Effector identification in a new, highly contiguous assembly of the strawberry crown rot pathogen Phytophthora cactorum.</title>
        <authorList>
            <person name="Armitage A.D."/>
            <person name="Nellist C.F."/>
            <person name="Bates H."/>
            <person name="Vickerstaff R.J."/>
            <person name="Harrison R.J."/>
        </authorList>
    </citation>
    <scope>NUCLEOTIDE SEQUENCE</scope>
    <source>
        <strain evidence="2">4040</strain>
    </source>
</reference>
<evidence type="ECO:0000256" key="1">
    <source>
        <dbReference type="SAM" id="MobiDB-lite"/>
    </source>
</evidence>
<evidence type="ECO:0000313" key="3">
    <source>
        <dbReference type="Proteomes" id="UP000736787"/>
    </source>
</evidence>
<dbReference type="AlphaFoldDB" id="A0A8T1E7V0"/>
<accession>A0A8T1E7V0</accession>
<gene>
    <name evidence="2" type="ORF">PC117_g6943</name>
</gene>
<dbReference type="EMBL" id="RCMK01000136">
    <property type="protein sequence ID" value="KAG2947269.1"/>
    <property type="molecule type" value="Genomic_DNA"/>
</dbReference>